<dbReference type="EMBL" id="PIQH01000009">
    <property type="protein sequence ID" value="RUO78853.1"/>
    <property type="molecule type" value="Genomic_DNA"/>
</dbReference>
<dbReference type="SUPFAM" id="SSF55909">
    <property type="entry name" value="Pentein"/>
    <property type="match status" value="1"/>
</dbReference>
<dbReference type="OrthoDB" id="9808013at2"/>
<evidence type="ECO:0000313" key="3">
    <source>
        <dbReference type="Proteomes" id="UP000287996"/>
    </source>
</evidence>
<evidence type="ECO:0000313" key="2">
    <source>
        <dbReference type="EMBL" id="RUO78853.1"/>
    </source>
</evidence>
<evidence type="ECO:0008006" key="4">
    <source>
        <dbReference type="Google" id="ProtNLM"/>
    </source>
</evidence>
<name>A0A432ZLQ4_9GAMM</name>
<dbReference type="GO" id="GO:0004668">
    <property type="term" value="F:protein-arginine deiminase activity"/>
    <property type="evidence" value="ECO:0007669"/>
    <property type="project" value="InterPro"/>
</dbReference>
<dbReference type="Pfam" id="PF04371">
    <property type="entry name" value="PAD_porph"/>
    <property type="match status" value="1"/>
</dbReference>
<dbReference type="GO" id="GO:0009446">
    <property type="term" value="P:putrescine biosynthetic process"/>
    <property type="evidence" value="ECO:0007669"/>
    <property type="project" value="InterPro"/>
</dbReference>
<gene>
    <name evidence="2" type="ORF">CWI84_09860</name>
</gene>
<dbReference type="PANTHER" id="PTHR31377:SF0">
    <property type="entry name" value="AGMATINE DEIMINASE-RELATED"/>
    <property type="match status" value="1"/>
</dbReference>
<comment type="caution">
    <text evidence="2">The sequence shown here is derived from an EMBL/GenBank/DDBJ whole genome shotgun (WGS) entry which is preliminary data.</text>
</comment>
<dbReference type="InterPro" id="IPR007466">
    <property type="entry name" value="Peptidyl-Arg-deiminase_porph"/>
</dbReference>
<dbReference type="AlphaFoldDB" id="A0A432ZLQ4"/>
<dbReference type="GO" id="GO:0047632">
    <property type="term" value="F:agmatine deiminase activity"/>
    <property type="evidence" value="ECO:0007669"/>
    <property type="project" value="TreeGrafter"/>
</dbReference>
<dbReference type="Proteomes" id="UP000287996">
    <property type="component" value="Unassembled WGS sequence"/>
</dbReference>
<dbReference type="Gene3D" id="3.75.10.10">
    <property type="entry name" value="L-arginine/glycine Amidinotransferase, Chain A"/>
    <property type="match status" value="1"/>
</dbReference>
<accession>A0A432ZLQ4</accession>
<dbReference type="RefSeq" id="WP_126842423.1">
    <property type="nucleotide sequence ID" value="NZ_PIQH01000009.1"/>
</dbReference>
<organism evidence="2 3">
    <name type="scientific">Idiomarina tyrosinivorans</name>
    <dbReference type="NCBI Taxonomy" id="1445662"/>
    <lineage>
        <taxon>Bacteria</taxon>
        <taxon>Pseudomonadati</taxon>
        <taxon>Pseudomonadota</taxon>
        <taxon>Gammaproteobacteria</taxon>
        <taxon>Alteromonadales</taxon>
        <taxon>Idiomarinaceae</taxon>
        <taxon>Idiomarina</taxon>
    </lineage>
</organism>
<proteinExistence type="predicted"/>
<protein>
    <recommendedName>
        <fullName evidence="4">Agmatine deiminase</fullName>
    </recommendedName>
</protein>
<evidence type="ECO:0000256" key="1">
    <source>
        <dbReference type="ARBA" id="ARBA00022801"/>
    </source>
</evidence>
<keyword evidence="1" id="KW-0378">Hydrolase</keyword>
<keyword evidence="3" id="KW-1185">Reference proteome</keyword>
<sequence>MNEGWQWLNESRFAEHWYFAWPFRDDVWRDNAAPAQRALVQLVAKLLPFHAVTVIVRPEFAAQARRQLPQATQLLNIAYDDVWLRDYSPLFRRSRQHPNVVSALSFGFDGWGGVQLAMANDRQFAKALLAHLALPQMHHQAILEAGAVSHDGAGTVLLGTGALLRGEDDAAQRKALQQRWQVLFKQALGVEQCVWLGAGLQADETAGHVDNQAVFVDDDRIIYSLPNFPSHPDWRTCQAIEKQLIALQHAKTGKPYRLVALPLPEYGVATERQRRGVKRVATALYRSVNTPILRSYVNSIVTPKVILVPQFGIAEDQQTLAILQAHFSEREVLGVAAEEWVLAGGGPHCLSCWSP</sequence>
<reference evidence="2 3" key="1">
    <citation type="journal article" date="2011" name="Front. Microbiol.">
        <title>Genomic signatures of strain selection and enhancement in Bacillus atrophaeus var. globigii, a historical biowarfare simulant.</title>
        <authorList>
            <person name="Gibbons H.S."/>
            <person name="Broomall S.M."/>
            <person name="McNew L.A."/>
            <person name="Daligault H."/>
            <person name="Chapman C."/>
            <person name="Bruce D."/>
            <person name="Karavis M."/>
            <person name="Krepps M."/>
            <person name="McGregor P.A."/>
            <person name="Hong C."/>
            <person name="Park K.H."/>
            <person name="Akmal A."/>
            <person name="Feldman A."/>
            <person name="Lin J.S."/>
            <person name="Chang W.E."/>
            <person name="Higgs B.W."/>
            <person name="Demirev P."/>
            <person name="Lindquist J."/>
            <person name="Liem A."/>
            <person name="Fochler E."/>
            <person name="Read T.D."/>
            <person name="Tapia R."/>
            <person name="Johnson S."/>
            <person name="Bishop-Lilly K.A."/>
            <person name="Detter C."/>
            <person name="Han C."/>
            <person name="Sozhamannan S."/>
            <person name="Rosenzweig C.N."/>
            <person name="Skowronski E.W."/>
        </authorList>
    </citation>
    <scope>NUCLEOTIDE SEQUENCE [LARGE SCALE GENOMIC DNA]</scope>
    <source>
        <strain evidence="2 3">CC-PW-9</strain>
    </source>
</reference>
<dbReference type="PANTHER" id="PTHR31377">
    <property type="entry name" value="AGMATINE DEIMINASE-RELATED"/>
    <property type="match status" value="1"/>
</dbReference>